<dbReference type="AlphaFoldDB" id="C7NNA9"/>
<proteinExistence type="predicted"/>
<dbReference type="STRING" id="519442.Huta_1333"/>
<dbReference type="RefSeq" id="WP_015789083.1">
    <property type="nucleotide sequence ID" value="NC_013158.1"/>
</dbReference>
<dbReference type="EMBL" id="CP001687">
    <property type="protein sequence ID" value="ACV11509.1"/>
    <property type="molecule type" value="Genomic_DNA"/>
</dbReference>
<dbReference type="GeneID" id="8383610"/>
<protein>
    <submittedName>
        <fullName evidence="1">Uncharacterized protein</fullName>
    </submittedName>
</protein>
<dbReference type="KEGG" id="hut:Huta_1333"/>
<evidence type="ECO:0000313" key="2">
    <source>
        <dbReference type="Proteomes" id="UP000002071"/>
    </source>
</evidence>
<accession>C7NNA9</accession>
<dbReference type="Pfam" id="PF08843">
    <property type="entry name" value="AbiEii"/>
    <property type="match status" value="1"/>
</dbReference>
<dbReference type="InterPro" id="IPR014942">
    <property type="entry name" value="AbiEii"/>
</dbReference>
<name>C7NNA9_HALUD</name>
<organism evidence="1 2">
    <name type="scientific">Halorhabdus utahensis (strain DSM 12940 / JCM 11049 / AX-2)</name>
    <dbReference type="NCBI Taxonomy" id="519442"/>
    <lineage>
        <taxon>Archaea</taxon>
        <taxon>Methanobacteriati</taxon>
        <taxon>Methanobacteriota</taxon>
        <taxon>Stenosarchaea group</taxon>
        <taxon>Halobacteria</taxon>
        <taxon>Halobacteriales</taxon>
        <taxon>Haloarculaceae</taxon>
        <taxon>Halorhabdus</taxon>
    </lineage>
</organism>
<dbReference type="HOGENOM" id="CLU_786675_0_0_2"/>
<sequence>MNLFAEADRSKLVGPPKRFDRESLRKEHGDWGHQLLRAAVAIEMLTQITQRDQRVLLKGGTLLQNSLEWPPYRASVDLDLEVADTQDLRVALTRIEDAFSDSEIRLTVRESPVAGFTGHIQFPRASGPDWDLRVDVLENDRWPSGSMPWQDIPSPWDDGELPMAAPPETRAAQKLLLAADPPYGRDLESHLGRQNFVKDLFDLYCLGEEPLDSQRVLEAAREDVERKSTYGDEDFQFDTILDGALESYRHFAHPPVDDGSLRGSLWRAYGRVQGGIRIPYTRAELRTSAGCAHHAVESIQRGELDWEDTWRPAVSGEPRSSWVGKSIQPAVDVSDGFGPTKGPLEAWAQFEP</sequence>
<keyword evidence="2" id="KW-1185">Reference proteome</keyword>
<evidence type="ECO:0000313" key="1">
    <source>
        <dbReference type="EMBL" id="ACV11509.1"/>
    </source>
</evidence>
<dbReference type="Proteomes" id="UP000002071">
    <property type="component" value="Chromosome"/>
</dbReference>
<reference evidence="1 2" key="1">
    <citation type="journal article" date="2009" name="Stand. Genomic Sci.">
        <title>Complete genome sequence of Halorhabdus utahensis type strain (AX-2).</title>
        <authorList>
            <person name="Anderson I."/>
            <person name="Tindall B.J."/>
            <person name="Pomrenke H."/>
            <person name="Goker M."/>
            <person name="Lapidus A."/>
            <person name="Nolan M."/>
            <person name="Copeland A."/>
            <person name="Glavina Del Rio T."/>
            <person name="Chen F."/>
            <person name="Tice H."/>
            <person name="Cheng J.F."/>
            <person name="Lucas S."/>
            <person name="Chertkov O."/>
            <person name="Bruce D."/>
            <person name="Brettin T."/>
            <person name="Detter J.C."/>
            <person name="Han C."/>
            <person name="Goodwin L."/>
            <person name="Land M."/>
            <person name="Hauser L."/>
            <person name="Chang Y.J."/>
            <person name="Jeffries C.D."/>
            <person name="Pitluck S."/>
            <person name="Pati A."/>
            <person name="Mavromatis K."/>
            <person name="Ivanova N."/>
            <person name="Ovchinnikova G."/>
            <person name="Chen A."/>
            <person name="Palaniappan K."/>
            <person name="Chain P."/>
            <person name="Rohde M."/>
            <person name="Bristow J."/>
            <person name="Eisen J.A."/>
            <person name="Markowitz V."/>
            <person name="Hugenholtz P."/>
            <person name="Kyrpides N.C."/>
            <person name="Klenk H.P."/>
        </authorList>
    </citation>
    <scope>NUCLEOTIDE SEQUENCE [LARGE SCALE GENOMIC DNA]</scope>
    <source>
        <strain evidence="2">DSM 12940 / JCM 11049 / AX-2</strain>
    </source>
</reference>
<gene>
    <name evidence="1" type="ordered locus">Huta_1333</name>
</gene>